<sequence length="265" mass="30450">MKTLKLRIKDKHSKVLEQLVSEVNFVWNYVNDLSFRHLKGKGEFLSAYDIAKYTKGTSKECNLHSQTIQAVTEELVIRRKQFKKSKLKWRVSNRKSAKKSLGWIPFKKVAVKYTDGYIQYGKHQFKLWDSYGIGSYKVKSGSFVEDSRGHWYVCLTVEDHTKSVQSKGTTAIGIDLGLKDLATCSDGYVVTNPKHYRKYEQKLGIAQRAKDKKRVRALHTKIKNCRKDHLHKESSKLVKRHAMIVVGNLSAAKLVKTKMAKSVLD</sequence>
<protein>
    <recommendedName>
        <fullName evidence="1">Probable transposase IS891/IS1136/IS1341 domain-containing protein</fullName>
    </recommendedName>
</protein>
<accession>A0AAV3WJ39</accession>
<reference evidence="2 3" key="1">
    <citation type="submission" date="2019-07" db="EMBL/GenBank/DDBJ databases">
        <title>Whole genome shotgun sequence of Acinetobacter johnsonii NBRC 102197.</title>
        <authorList>
            <person name="Hosoyama A."/>
            <person name="Uohara A."/>
            <person name="Ohji S."/>
            <person name="Ichikawa N."/>
        </authorList>
    </citation>
    <scope>NUCLEOTIDE SEQUENCE [LARGE SCALE GENOMIC DNA]</scope>
    <source>
        <strain evidence="2 3">NBRC 102197</strain>
    </source>
</reference>
<feature type="domain" description="Probable transposase IS891/IS1136/IS1341" evidence="1">
    <location>
        <begin position="155"/>
        <end position="256"/>
    </location>
</feature>
<dbReference type="InterPro" id="IPR001959">
    <property type="entry name" value="Transposase"/>
</dbReference>
<organism evidence="2 3">
    <name type="scientific">Acinetobacter johnsonii</name>
    <dbReference type="NCBI Taxonomy" id="40214"/>
    <lineage>
        <taxon>Bacteria</taxon>
        <taxon>Pseudomonadati</taxon>
        <taxon>Pseudomonadota</taxon>
        <taxon>Gammaproteobacteria</taxon>
        <taxon>Moraxellales</taxon>
        <taxon>Moraxellaceae</taxon>
        <taxon>Acinetobacter</taxon>
    </lineage>
</organism>
<evidence type="ECO:0000313" key="3">
    <source>
        <dbReference type="Proteomes" id="UP000321274"/>
    </source>
</evidence>
<comment type="caution">
    <text evidence="2">The sequence shown here is derived from an EMBL/GenBank/DDBJ whole genome shotgun (WGS) entry which is preliminary data.</text>
</comment>
<dbReference type="NCBIfam" id="NF040570">
    <property type="entry name" value="guided_TnpB"/>
    <property type="match status" value="1"/>
</dbReference>
<gene>
    <name evidence="2" type="ORF">AJO04nite_29400</name>
</gene>
<dbReference type="AlphaFoldDB" id="A0AAV3WJ39"/>
<evidence type="ECO:0000259" key="1">
    <source>
        <dbReference type="Pfam" id="PF01385"/>
    </source>
</evidence>
<proteinExistence type="predicted"/>
<evidence type="ECO:0000313" key="2">
    <source>
        <dbReference type="EMBL" id="GEK45682.1"/>
    </source>
</evidence>
<dbReference type="Pfam" id="PF01385">
    <property type="entry name" value="OrfB_IS605"/>
    <property type="match status" value="1"/>
</dbReference>
<dbReference type="Proteomes" id="UP000321274">
    <property type="component" value="Unassembled WGS sequence"/>
</dbReference>
<dbReference type="EMBL" id="BJUJ01000164">
    <property type="protein sequence ID" value="GEK45682.1"/>
    <property type="molecule type" value="Genomic_DNA"/>
</dbReference>
<name>A0AAV3WJ39_ACIJO</name>